<dbReference type="PROSITE" id="PS50189">
    <property type="entry name" value="NTR"/>
    <property type="match status" value="1"/>
</dbReference>
<dbReference type="InterPro" id="IPR001599">
    <property type="entry name" value="Macroglobln_a2"/>
</dbReference>
<dbReference type="OMA" id="FGTWTIE"/>
<organism evidence="6 7">
    <name type="scientific">Strongylocentrotus purpuratus</name>
    <name type="common">Purple sea urchin</name>
    <dbReference type="NCBI Taxonomy" id="7668"/>
    <lineage>
        <taxon>Eukaryota</taxon>
        <taxon>Metazoa</taxon>
        <taxon>Echinodermata</taxon>
        <taxon>Eleutherozoa</taxon>
        <taxon>Echinozoa</taxon>
        <taxon>Echinoidea</taxon>
        <taxon>Euechinoidea</taxon>
        <taxon>Echinacea</taxon>
        <taxon>Camarodonta</taxon>
        <taxon>Echinidea</taxon>
        <taxon>Strongylocentrotidae</taxon>
        <taxon>Strongylocentrotus</taxon>
    </lineage>
</organism>
<evidence type="ECO:0000256" key="3">
    <source>
        <dbReference type="ARBA" id="ARBA00023157"/>
    </source>
</evidence>
<dbReference type="InterPro" id="IPR047565">
    <property type="entry name" value="Alpha-macroglob_thiol-ester_cl"/>
</dbReference>
<protein>
    <recommendedName>
        <fullName evidence="5">NTR domain-containing protein</fullName>
    </recommendedName>
</protein>
<dbReference type="Gene3D" id="2.60.40.1930">
    <property type="match status" value="3"/>
</dbReference>
<proteinExistence type="predicted"/>
<dbReference type="Gene3D" id="6.20.50.160">
    <property type="match status" value="1"/>
</dbReference>
<dbReference type="Proteomes" id="UP000007110">
    <property type="component" value="Unassembled WGS sequence"/>
</dbReference>
<dbReference type="GeneID" id="100892832"/>
<dbReference type="SMART" id="SM01361">
    <property type="entry name" value="A2M_recep"/>
    <property type="match status" value="1"/>
</dbReference>
<dbReference type="Gene3D" id="2.40.50.120">
    <property type="match status" value="1"/>
</dbReference>
<dbReference type="SUPFAM" id="SSF50242">
    <property type="entry name" value="TIMP-like"/>
    <property type="match status" value="1"/>
</dbReference>
<feature type="domain" description="NTR" evidence="5">
    <location>
        <begin position="1514"/>
        <end position="1660"/>
    </location>
</feature>
<evidence type="ECO:0000256" key="1">
    <source>
        <dbReference type="ARBA" id="ARBA00004613"/>
    </source>
</evidence>
<sequence>MGVSITMGSFVLIFVIAISASLVPGGVTQSSPATFFVTSPNVFRVDVPESVVVTLIRSTPNVQNVQVRVSLRRPGSGVHFSEDTRAVSPGSSQLFTVEIQADNLMRNEGDFQHMVLKAESLDPSYPFQKETEILVTLQSGYVFVQTDKPIYTPNQDVIIKVMSLDQEMLPSDRELHVEIIDPSGTSVKRLRQTQALPSGFLSGEYRFHSHPALGIWTVSAFYGPEFLVESSATFVVKEYVLPTFSVSIETPKYILAGAYSVVSTINAQYVFGKPVLGRYTFKYGVIQDGTVQELGERQGLIGDTGRAVVTLDDLSTDFDGPDWFDRFRGRHFHAKAIVHESATQFSEASINTKAIFVDSPYKFSRKRTVQYFKAGLNLQVNLDLTFANGDVATDVPVSVIATARFPGGREEPLRRTDIYGSQVDLRSNTDDQGGVSMDFGVQSSIRSIHIVASTHDPQYPNNQADMSFGVSLADSANGNDYLVIRPRYADYRSLNVDVTTDFLVQRIGTTGNEDIDLHFLCITGGKIVLQGVQQRISAFGTNLPITIRSNMVPRMRLIVYYVTMDGSVIADSLLLGVEEQCRQNQEVSLEILPRHVGPERTVYEPNGEIRVEVTAPNNSYVGLLAVDKAVYLLRNKDRMGKRKMYDWMRSYDTGCGPGGGQNTAQIFKDSGMTVLTNAGLDVAIREEIECVDEPTRKKRSIDRDQQCLYDPTYLVNCLADKPRLRRSGGGVGYQNGDVRVREDFKETWFFDVVSMPEDGSPYLYPISTSSSITDWHLTAVSFSPTQGMCISETTVSVFQDFFIQLHLPYSVVRLEQTQVIATIFNYGIRGFEINVNFTVEDGLCTAENPTIRHVFVESRRAASAAFIVRPVEVGEFQITVTAGGSVNKRDIVRKTLLVVPQGVMKRKGRSVILNPGRVMFSDDVTTPSPNNSFAQGTTLFGENQQFEQMTISLPEDSIPDTESCSVKLIGIPTETTATDPIGGLDHLVRRPRGDGEQTMIFLAPTLFVYQYLIAVGSDTVEQEARIYDYIADGVVRELTYRQPNGAYAAWTHRPGSTWLTAFVVKVFSQANRFTWVDPVHVEGSINWLIDNNQLPSGAFQESRQVFYQEMIGAVQGETSMTAFVLISLLESRNLLVPANQKIDDAIGNATEYLVTHVEDIDRVYDKAIVTYALALAESPSMRIANDYLWGDRNEDDTGAVSFTPDVANYRDGSQPYWLQRRPSAVEIETSGYALLAQIALHDYQKAGKVALWLSNQQNYGGGFVSTQDTVVALQALAKYTERPEFNTINMDCELATEQITVHRYHIGDDYVQEEVDVSQSIGRSLTIGCRGTGIAKAYVELRYNTEQSDIDTCPFHLNTSAVEIDSNALRSQNVKGLRITVCTSYNGDGTTHMSILDVGLYSGFNAVEQTEPEIEGLEEMVNGSEIISSYEASSRSVIFYLNQIPDDEDLCFTFSAKSYVVVGNVQAAAVHLYDYYDPDKSCTISYKPGPGSALLSTLCSESECICTGGSLDYCNIDPCPGPYSIFELERAACASHSSYALKIRIDTEEIQEGFRIYRFTVLNPIKTGDEDVPHQAQRQLFINEDCDCPKVKGRNIGGTFLLVGQKSLKYTTEQGEESFRYVYGPTSKLEVWLQTRRPRNAAVFDKLEQFENEMGIETACSNEI</sequence>
<keyword evidence="7" id="KW-1185">Reference proteome</keyword>
<dbReference type="InterPro" id="IPR041555">
    <property type="entry name" value="MG3"/>
</dbReference>
<dbReference type="EnsemblMetazoa" id="XM_030997027">
    <property type="protein sequence ID" value="XP_030852887"/>
    <property type="gene ID" value="LOC100892832"/>
</dbReference>
<evidence type="ECO:0000259" key="5">
    <source>
        <dbReference type="PROSITE" id="PS50189"/>
    </source>
</evidence>
<reference evidence="7" key="1">
    <citation type="submission" date="2015-02" db="EMBL/GenBank/DDBJ databases">
        <title>Genome sequencing for Strongylocentrotus purpuratus.</title>
        <authorList>
            <person name="Murali S."/>
            <person name="Liu Y."/>
            <person name="Vee V."/>
            <person name="English A."/>
            <person name="Wang M."/>
            <person name="Skinner E."/>
            <person name="Han Y."/>
            <person name="Muzny D.M."/>
            <person name="Worley K.C."/>
            <person name="Gibbs R.A."/>
        </authorList>
    </citation>
    <scope>NUCLEOTIDE SEQUENCE</scope>
</reference>
<dbReference type="PANTHER" id="PTHR11412">
    <property type="entry name" value="MACROGLOBULIN / COMPLEMENT"/>
    <property type="match status" value="1"/>
</dbReference>
<dbReference type="FunCoup" id="A0A7M7PMG7">
    <property type="interactions" value="1052"/>
</dbReference>
<evidence type="ECO:0000256" key="2">
    <source>
        <dbReference type="ARBA" id="ARBA00022525"/>
    </source>
</evidence>
<dbReference type="InterPro" id="IPR008993">
    <property type="entry name" value="TIMP-like_OB-fold"/>
</dbReference>
<dbReference type="InterPro" id="IPR011626">
    <property type="entry name" value="Alpha-macroglobulin_TED"/>
</dbReference>
<dbReference type="InterPro" id="IPR050473">
    <property type="entry name" value="A2M/Complement_sys"/>
</dbReference>
<dbReference type="SUPFAM" id="SSF49410">
    <property type="entry name" value="Alpha-macroglobulin receptor domain"/>
    <property type="match status" value="1"/>
</dbReference>
<dbReference type="Gene3D" id="2.60.40.10">
    <property type="entry name" value="Immunoglobulins"/>
    <property type="match status" value="2"/>
</dbReference>
<dbReference type="InterPro" id="IPR013783">
    <property type="entry name" value="Ig-like_fold"/>
</dbReference>
<dbReference type="CDD" id="cd02896">
    <property type="entry name" value="complement_C3_C4_C5"/>
    <property type="match status" value="1"/>
</dbReference>
<dbReference type="InterPro" id="IPR001134">
    <property type="entry name" value="Netrin_domain"/>
</dbReference>
<evidence type="ECO:0000313" key="6">
    <source>
        <dbReference type="EnsemblMetazoa" id="XP_030852887"/>
    </source>
</evidence>
<dbReference type="Gene3D" id="2.60.120.1540">
    <property type="match status" value="1"/>
</dbReference>
<keyword evidence="2" id="KW-0964">Secreted</keyword>
<dbReference type="Pfam" id="PF07678">
    <property type="entry name" value="TED_complement"/>
    <property type="match status" value="1"/>
</dbReference>
<dbReference type="Pfam" id="PF00207">
    <property type="entry name" value="A2M"/>
    <property type="match status" value="1"/>
</dbReference>
<evidence type="ECO:0000313" key="7">
    <source>
        <dbReference type="Proteomes" id="UP000007110"/>
    </source>
</evidence>
<dbReference type="OrthoDB" id="6359008at2759"/>
<feature type="signal peptide" evidence="4">
    <location>
        <begin position="1"/>
        <end position="28"/>
    </location>
</feature>
<reference evidence="6" key="2">
    <citation type="submission" date="2021-01" db="UniProtKB">
        <authorList>
            <consortium name="EnsemblMetazoa"/>
        </authorList>
    </citation>
    <scope>IDENTIFICATION</scope>
</reference>
<dbReference type="PANTHER" id="PTHR11412:SF166">
    <property type="entry name" value="NTR DOMAIN-CONTAINING PROTEIN"/>
    <property type="match status" value="1"/>
</dbReference>
<dbReference type="InterPro" id="IPR036595">
    <property type="entry name" value="A-macroglobulin_rcpt-bd_sf"/>
</dbReference>
<comment type="subcellular location">
    <subcellularLocation>
        <location evidence="1">Secreted</location>
    </subcellularLocation>
</comment>
<feature type="chain" id="PRO_5029902974" description="NTR domain-containing protein" evidence="4">
    <location>
        <begin position="29"/>
        <end position="1664"/>
    </location>
</feature>
<dbReference type="SMART" id="SM01359">
    <property type="entry name" value="A2M_N_2"/>
    <property type="match status" value="1"/>
</dbReference>
<dbReference type="GO" id="GO:0004866">
    <property type="term" value="F:endopeptidase inhibitor activity"/>
    <property type="evidence" value="ECO:0007669"/>
    <property type="project" value="InterPro"/>
</dbReference>
<name>A0A7M7PMG7_STRPU</name>
<keyword evidence="3" id="KW-1015">Disulfide bond</keyword>
<dbReference type="Gene3D" id="2.60.40.1940">
    <property type="match status" value="1"/>
</dbReference>
<dbReference type="CDD" id="cd03574">
    <property type="entry name" value="NTR_complement_C345C"/>
    <property type="match status" value="1"/>
</dbReference>
<dbReference type="GO" id="GO:0005615">
    <property type="term" value="C:extracellular space"/>
    <property type="evidence" value="ECO:0007669"/>
    <property type="project" value="InterPro"/>
</dbReference>
<dbReference type="Gene3D" id="2.20.130.20">
    <property type="match status" value="1"/>
</dbReference>
<dbReference type="Pfam" id="PF17790">
    <property type="entry name" value="MG1"/>
    <property type="match status" value="1"/>
</dbReference>
<dbReference type="KEGG" id="spu:100892832"/>
<dbReference type="Pfam" id="PF01835">
    <property type="entry name" value="MG2"/>
    <property type="match status" value="1"/>
</dbReference>
<dbReference type="RefSeq" id="XP_030852887.1">
    <property type="nucleotide sequence ID" value="XM_030997027.1"/>
</dbReference>
<dbReference type="InterPro" id="IPR002890">
    <property type="entry name" value="MG2"/>
</dbReference>
<dbReference type="InterPro" id="IPR041425">
    <property type="entry name" value="C3/4/5_MG1"/>
</dbReference>
<dbReference type="InterPro" id="IPR011625">
    <property type="entry name" value="A2M_N_BRD"/>
</dbReference>
<dbReference type="Pfam" id="PF17791">
    <property type="entry name" value="MG3"/>
    <property type="match status" value="1"/>
</dbReference>
<keyword evidence="4" id="KW-0732">Signal</keyword>
<dbReference type="Pfam" id="PF07677">
    <property type="entry name" value="A2M_recep"/>
    <property type="match status" value="1"/>
</dbReference>
<evidence type="ECO:0000256" key="4">
    <source>
        <dbReference type="SAM" id="SignalP"/>
    </source>
</evidence>
<dbReference type="SMART" id="SM01360">
    <property type="entry name" value="A2M"/>
    <property type="match status" value="1"/>
</dbReference>
<accession>A0A7M7PMG7</accession>
<dbReference type="SMART" id="SM01419">
    <property type="entry name" value="Thiol-ester_cl"/>
    <property type="match status" value="1"/>
</dbReference>
<dbReference type="Gene3D" id="2.60.40.690">
    <property type="entry name" value="Alpha-macroglobulin, receptor-binding domain"/>
    <property type="match status" value="1"/>
</dbReference>
<dbReference type="Pfam" id="PF07703">
    <property type="entry name" value="A2M_BRD"/>
    <property type="match status" value="1"/>
</dbReference>
<dbReference type="SUPFAM" id="SSF48239">
    <property type="entry name" value="Terpenoid cyclases/Protein prenyltransferases"/>
    <property type="match status" value="1"/>
</dbReference>
<dbReference type="Pfam" id="PF01759">
    <property type="entry name" value="NTR"/>
    <property type="match status" value="1"/>
</dbReference>
<dbReference type="InterPro" id="IPR009048">
    <property type="entry name" value="A-macroglobulin_rcpt-bd"/>
</dbReference>
<dbReference type="InterPro" id="IPR018933">
    <property type="entry name" value="Netrin_module_non-TIMP"/>
</dbReference>
<dbReference type="Gene3D" id="1.50.10.20">
    <property type="match status" value="1"/>
</dbReference>
<dbReference type="InParanoid" id="A0A7M7PMG7"/>
<dbReference type="InterPro" id="IPR008930">
    <property type="entry name" value="Terpenoid_cyclase/PrenylTrfase"/>
</dbReference>
<dbReference type="SMART" id="SM00643">
    <property type="entry name" value="C345C"/>
    <property type="match status" value="1"/>
</dbReference>